<keyword evidence="1" id="KW-0560">Oxidoreductase</keyword>
<proteinExistence type="predicted"/>
<organism evidence="1 2">
    <name type="scientific">Russula earlei</name>
    <dbReference type="NCBI Taxonomy" id="71964"/>
    <lineage>
        <taxon>Eukaryota</taxon>
        <taxon>Fungi</taxon>
        <taxon>Dikarya</taxon>
        <taxon>Basidiomycota</taxon>
        <taxon>Agaricomycotina</taxon>
        <taxon>Agaricomycetes</taxon>
        <taxon>Russulales</taxon>
        <taxon>Russulaceae</taxon>
        <taxon>Russula</taxon>
    </lineage>
</organism>
<keyword evidence="1" id="KW-0223">Dioxygenase</keyword>
<sequence length="342" mass="38294">MASINPYLHFNGNAEEAFNFYRSVFGGEFLTVMRFKDAPSEITGAEHGSEKIMHIALPIGNGTLLAGSDTPAHMGAVTKGNNFTMALNTETEEETKRLFDGLSAGGKVTMPLEKVFWGSTFGMFTDKFGIGLSVSLYKTFVQPKGYSYIRNQKVALMRRDVFQAIADPTRRQIINMIAHQSLNINTVTENFDVSRTAIYKHIKILTECGLIMIEQQGRERYCKAQLQKLNEVSTWVAQYQEFWEAKLDSLEHYLNKLQSGDTVVHTKKKRQEVFKTNVTDGNQASLLVARIHQHFTGYTANFDLDDCDKILRVCAISGTVDASLVVDLLKEAGVIAEVLPDE</sequence>
<keyword evidence="2" id="KW-1185">Reference proteome</keyword>
<evidence type="ECO:0000313" key="1">
    <source>
        <dbReference type="EMBL" id="KAI9450658.1"/>
    </source>
</evidence>
<dbReference type="Proteomes" id="UP001207468">
    <property type="component" value="Unassembled WGS sequence"/>
</dbReference>
<protein>
    <submittedName>
        <fullName evidence="1">Glyoxalase/Bleomycin resistance protein/Dihydroxybiphenyl dioxygenase</fullName>
    </submittedName>
</protein>
<gene>
    <name evidence="1" type="ORF">F5148DRAFT_1290683</name>
</gene>
<accession>A0ACC0TVE6</accession>
<reference evidence="1" key="1">
    <citation type="submission" date="2021-03" db="EMBL/GenBank/DDBJ databases">
        <title>Evolutionary priming and transition to the ectomycorrhizal habit in an iconic lineage of mushroom-forming fungi: is preadaptation a requirement?</title>
        <authorList>
            <consortium name="DOE Joint Genome Institute"/>
            <person name="Looney B.P."/>
            <person name="Miyauchi S."/>
            <person name="Morin E."/>
            <person name="Drula E."/>
            <person name="Courty P.E."/>
            <person name="Chicoki N."/>
            <person name="Fauchery L."/>
            <person name="Kohler A."/>
            <person name="Kuo A."/>
            <person name="LaButti K."/>
            <person name="Pangilinan J."/>
            <person name="Lipzen A."/>
            <person name="Riley R."/>
            <person name="Andreopoulos W."/>
            <person name="He G."/>
            <person name="Johnson J."/>
            <person name="Barry K.W."/>
            <person name="Grigoriev I.V."/>
            <person name="Nagy L."/>
            <person name="Hibbett D."/>
            <person name="Henrissat B."/>
            <person name="Matheny P.B."/>
            <person name="Labbe J."/>
            <person name="Martin A.F."/>
        </authorList>
    </citation>
    <scope>NUCLEOTIDE SEQUENCE</scope>
    <source>
        <strain evidence="1">BPL698</strain>
    </source>
</reference>
<name>A0ACC0TVE6_9AGAM</name>
<evidence type="ECO:0000313" key="2">
    <source>
        <dbReference type="Proteomes" id="UP001207468"/>
    </source>
</evidence>
<dbReference type="EMBL" id="JAGFNK010000420">
    <property type="protein sequence ID" value="KAI9450658.1"/>
    <property type="molecule type" value="Genomic_DNA"/>
</dbReference>
<comment type="caution">
    <text evidence="1">The sequence shown here is derived from an EMBL/GenBank/DDBJ whole genome shotgun (WGS) entry which is preliminary data.</text>
</comment>